<dbReference type="InterPro" id="IPR029058">
    <property type="entry name" value="AB_hydrolase_fold"/>
</dbReference>
<accession>A0ABD3M657</accession>
<dbReference type="AlphaFoldDB" id="A0ABD3M657"/>
<dbReference type="EMBL" id="JALLBG020000200">
    <property type="protein sequence ID" value="KAL3759535.1"/>
    <property type="molecule type" value="Genomic_DNA"/>
</dbReference>
<name>A0ABD3M657_9STRA</name>
<evidence type="ECO:0000256" key="1">
    <source>
        <dbReference type="SAM" id="Phobius"/>
    </source>
</evidence>
<evidence type="ECO:0000313" key="3">
    <source>
        <dbReference type="Proteomes" id="UP001530293"/>
    </source>
</evidence>
<feature type="transmembrane region" description="Helical" evidence="1">
    <location>
        <begin position="20"/>
        <end position="40"/>
    </location>
</feature>
<comment type="caution">
    <text evidence="2">The sequence shown here is derived from an EMBL/GenBank/DDBJ whole genome shotgun (WGS) entry which is preliminary data.</text>
</comment>
<dbReference type="Gene3D" id="3.40.50.1820">
    <property type="entry name" value="alpha/beta hydrolase"/>
    <property type="match status" value="1"/>
</dbReference>
<evidence type="ECO:0000313" key="2">
    <source>
        <dbReference type="EMBL" id="KAL3759535.1"/>
    </source>
</evidence>
<protein>
    <submittedName>
        <fullName evidence="2">Uncharacterized protein</fullName>
    </submittedName>
</protein>
<dbReference type="SUPFAM" id="SSF53474">
    <property type="entry name" value="alpha/beta-Hydrolases"/>
    <property type="match status" value="1"/>
</dbReference>
<organism evidence="2 3">
    <name type="scientific">Discostella pseudostelligera</name>
    <dbReference type="NCBI Taxonomy" id="259834"/>
    <lineage>
        <taxon>Eukaryota</taxon>
        <taxon>Sar</taxon>
        <taxon>Stramenopiles</taxon>
        <taxon>Ochrophyta</taxon>
        <taxon>Bacillariophyta</taxon>
        <taxon>Coscinodiscophyceae</taxon>
        <taxon>Thalassiosirophycidae</taxon>
        <taxon>Stephanodiscales</taxon>
        <taxon>Stephanodiscaceae</taxon>
        <taxon>Discostella</taxon>
    </lineage>
</organism>
<keyword evidence="1" id="KW-0812">Transmembrane</keyword>
<reference evidence="2 3" key="1">
    <citation type="submission" date="2024-10" db="EMBL/GenBank/DDBJ databases">
        <title>Updated reference genomes for cyclostephanoid diatoms.</title>
        <authorList>
            <person name="Roberts W.R."/>
            <person name="Alverson A.J."/>
        </authorList>
    </citation>
    <scope>NUCLEOTIDE SEQUENCE [LARGE SCALE GENOMIC DNA]</scope>
    <source>
        <strain evidence="2 3">AJA232-27</strain>
    </source>
</reference>
<sequence>MPQLRSTSRRRSRSDVRRIIGLFAFLILWIFILVHTAVVLDLSNSSSLTTSSGYRLLQHQIGVERPTITSWSVDHNVDGNAYAIPGIEMHIPSPMHNEDPIHFVYPATSTTFALAARATLEDGRTTTTTTPTKKGLVLLLHACTHSALKFFSPSPSTCPNCVGLSEELRIVRLLLEHGYDVVAITSANRSSGCWSIEHDLHRITAVLQHDLLRSYTINDTIYAIGASSGGKMASELAVRDVVRGAVVMVASMSENVVKRLRTSPKPIYLAPMPRDKRTMASVTKNYHDLENVKDFIRLDGSSCDALPVTTEYLVRRVVGMTPDVSNRLLSELKTAGHIDSTSNMLILDPTKSNWRDVVSPENSTNWLNAFDLRPGYSPLAKALHRAWAFHEYCSEVVNPALRFWEYHALAGKSKHAELFSNT</sequence>
<keyword evidence="3" id="KW-1185">Reference proteome</keyword>
<dbReference type="PANTHER" id="PTHR35128">
    <property type="entry name" value="SECRETION-REGULATING GUANINE NUCLEOTIDE EXCHANGE FACTOR"/>
    <property type="match status" value="1"/>
</dbReference>
<keyword evidence="1" id="KW-0472">Membrane</keyword>
<gene>
    <name evidence="2" type="ORF">ACHAWU_000834</name>
</gene>
<dbReference type="Proteomes" id="UP001530293">
    <property type="component" value="Unassembled WGS sequence"/>
</dbReference>
<keyword evidence="1" id="KW-1133">Transmembrane helix</keyword>
<proteinExistence type="predicted"/>
<dbReference type="PANTHER" id="PTHR35128:SF1">
    <property type="entry name" value="SECRETION-REGULATING GUANINE NUCLEOTIDE EXCHANGE FACTOR"/>
    <property type="match status" value="1"/>
</dbReference>